<dbReference type="OrthoDB" id="5296936at2"/>
<comment type="caution">
    <text evidence="5">The sequence shown here is derived from an EMBL/GenBank/DDBJ whole genome shotgun (WGS) entry which is preliminary data.</text>
</comment>
<proteinExistence type="inferred from homology"/>
<sequence>MAALEWSDALALDLPLMDDTHREFVDLLAQVEQADDATVVQRWQELVDHTEHHFGQEDAWMVATRFASGNCHTTQHKVVLQVMREGIVRAEQGDLQPIRIMTGELAQWFPQHAQMMDASLALHLRRVGFDPATGVVHAPDALPAELIQGCGSTHSCVDHPEKEHAEAA</sequence>
<dbReference type="Pfam" id="PF01814">
    <property type="entry name" value="Hemerythrin"/>
    <property type="match status" value="1"/>
</dbReference>
<dbReference type="STRING" id="80878.RP29_02155"/>
<dbReference type="RefSeq" id="WP_044395382.1">
    <property type="nucleotide sequence ID" value="NZ_JXYQ01000005.1"/>
</dbReference>
<dbReference type="GO" id="GO:0046872">
    <property type="term" value="F:metal ion binding"/>
    <property type="evidence" value="ECO:0007669"/>
    <property type="project" value="UniProtKB-KW"/>
</dbReference>
<name>A0A0D7KDW1_9BURK</name>
<protein>
    <submittedName>
        <fullName evidence="5">Hemerythrin</fullName>
    </submittedName>
</protein>
<dbReference type="Gene3D" id="1.20.120.50">
    <property type="entry name" value="Hemerythrin-like"/>
    <property type="match status" value="1"/>
</dbReference>
<dbReference type="NCBIfam" id="TIGR02481">
    <property type="entry name" value="hemeryth_dom"/>
    <property type="match status" value="1"/>
</dbReference>
<evidence type="ECO:0000313" key="6">
    <source>
        <dbReference type="Proteomes" id="UP000032566"/>
    </source>
</evidence>
<keyword evidence="2" id="KW-0479">Metal-binding</keyword>
<dbReference type="InterPro" id="IPR035938">
    <property type="entry name" value="Hemerythrin-like_sf"/>
</dbReference>
<gene>
    <name evidence="5" type="ORF">RP29_02155</name>
</gene>
<evidence type="ECO:0000313" key="5">
    <source>
        <dbReference type="EMBL" id="KJA12147.1"/>
    </source>
</evidence>
<dbReference type="AlphaFoldDB" id="A0A0D7KDW1"/>
<dbReference type="CDD" id="cd12107">
    <property type="entry name" value="Hemerythrin"/>
    <property type="match status" value="1"/>
</dbReference>
<dbReference type="EMBL" id="JXYQ01000005">
    <property type="protein sequence ID" value="KJA12147.1"/>
    <property type="molecule type" value="Genomic_DNA"/>
</dbReference>
<keyword evidence="6" id="KW-1185">Reference proteome</keyword>
<dbReference type="PANTHER" id="PTHR37164">
    <property type="entry name" value="BACTERIOHEMERYTHRIN"/>
    <property type="match status" value="1"/>
</dbReference>
<reference evidence="5 6" key="1">
    <citation type="submission" date="2014-12" db="EMBL/GenBank/DDBJ databases">
        <title>Isolation of bacteria from lake water.</title>
        <authorList>
            <person name="Sheng K.-Y."/>
            <person name="Chin P.-S."/>
            <person name="Chan K.-G."/>
            <person name="Tan G.S."/>
        </authorList>
    </citation>
    <scope>NUCLEOTIDE SEQUENCE [LARGE SCALE GENOMIC DNA]</scope>
    <source>
        <strain evidence="5 6">KY4</strain>
    </source>
</reference>
<evidence type="ECO:0000256" key="1">
    <source>
        <dbReference type="ARBA" id="ARBA00010587"/>
    </source>
</evidence>
<evidence type="ECO:0000256" key="3">
    <source>
        <dbReference type="ARBA" id="ARBA00023004"/>
    </source>
</evidence>
<keyword evidence="3" id="KW-0408">Iron</keyword>
<evidence type="ECO:0000256" key="2">
    <source>
        <dbReference type="ARBA" id="ARBA00022723"/>
    </source>
</evidence>
<dbReference type="SUPFAM" id="SSF47188">
    <property type="entry name" value="Hemerythrin-like"/>
    <property type="match status" value="1"/>
</dbReference>
<accession>A0A0D7KDW1</accession>
<evidence type="ECO:0000259" key="4">
    <source>
        <dbReference type="Pfam" id="PF01814"/>
    </source>
</evidence>
<dbReference type="InterPro" id="IPR012312">
    <property type="entry name" value="Hemerythrin-like"/>
</dbReference>
<comment type="similarity">
    <text evidence="1">Belongs to the hemerythrin family.</text>
</comment>
<dbReference type="InterPro" id="IPR050669">
    <property type="entry name" value="Hemerythrin"/>
</dbReference>
<dbReference type="InterPro" id="IPR012827">
    <property type="entry name" value="Hemerythrin_metal-bd"/>
</dbReference>
<organism evidence="5 6">
    <name type="scientific">Acidovorax temperans</name>
    <dbReference type="NCBI Taxonomy" id="80878"/>
    <lineage>
        <taxon>Bacteria</taxon>
        <taxon>Pseudomonadati</taxon>
        <taxon>Pseudomonadota</taxon>
        <taxon>Betaproteobacteria</taxon>
        <taxon>Burkholderiales</taxon>
        <taxon>Comamonadaceae</taxon>
        <taxon>Acidovorax</taxon>
    </lineage>
</organism>
<feature type="domain" description="Hemerythrin-like" evidence="4">
    <location>
        <begin position="16"/>
        <end position="118"/>
    </location>
</feature>
<dbReference type="PANTHER" id="PTHR37164:SF1">
    <property type="entry name" value="BACTERIOHEMERYTHRIN"/>
    <property type="match status" value="1"/>
</dbReference>
<dbReference type="Proteomes" id="UP000032566">
    <property type="component" value="Unassembled WGS sequence"/>
</dbReference>
<dbReference type="PATRIC" id="fig|80878.5.peg.2725"/>